<dbReference type="EMBL" id="MVIM01000002">
    <property type="protein sequence ID" value="ORB67664.1"/>
    <property type="molecule type" value="Genomic_DNA"/>
</dbReference>
<proteinExistence type="predicted"/>
<evidence type="ECO:0000256" key="1">
    <source>
        <dbReference type="SAM" id="MobiDB-lite"/>
    </source>
</evidence>
<evidence type="ECO:0000313" key="3">
    <source>
        <dbReference type="Proteomes" id="UP000192411"/>
    </source>
</evidence>
<accession>A0A1X0JXN7</accession>
<evidence type="ECO:0000313" key="2">
    <source>
        <dbReference type="EMBL" id="ORB67664.1"/>
    </source>
</evidence>
<gene>
    <name evidence="2" type="ORF">BST47_04070</name>
</gene>
<reference evidence="2 3" key="1">
    <citation type="submission" date="2017-02" db="EMBL/GenBank/DDBJ databases">
        <title>The new phylogeny of genus Mycobacterium.</title>
        <authorList>
            <person name="Tortoli E."/>
            <person name="Trovato A."/>
            <person name="Cirillo D.M."/>
        </authorList>
    </citation>
    <scope>NUCLEOTIDE SEQUENCE [LARGE SCALE GENOMIC DNA]</scope>
    <source>
        <strain evidence="2 3">DSM 44338</strain>
    </source>
</reference>
<sequence>MGTASTDGTPGSAVGTTDGSNLEDLSSAGMWGGCCPGCSGWTAAASRTAAGGAAAGADAGVGCTGAITAALTASMLTPAASAERAERFMLSFRKARPG</sequence>
<organism evidence="2 3">
    <name type="scientific">Mycolicibacterium tusciae</name>
    <dbReference type="NCBI Taxonomy" id="75922"/>
    <lineage>
        <taxon>Bacteria</taxon>
        <taxon>Bacillati</taxon>
        <taxon>Actinomycetota</taxon>
        <taxon>Actinomycetes</taxon>
        <taxon>Mycobacteriales</taxon>
        <taxon>Mycobacteriaceae</taxon>
        <taxon>Mycolicibacterium</taxon>
    </lineage>
</organism>
<dbReference type="STRING" id="75922.BST47_04070"/>
<feature type="region of interest" description="Disordered" evidence="1">
    <location>
        <begin position="1"/>
        <end position="22"/>
    </location>
</feature>
<dbReference type="Proteomes" id="UP000192411">
    <property type="component" value="Unassembled WGS sequence"/>
</dbReference>
<protein>
    <submittedName>
        <fullName evidence="2">Uncharacterized protein</fullName>
    </submittedName>
</protein>
<name>A0A1X0JXN7_9MYCO</name>
<comment type="caution">
    <text evidence="2">The sequence shown here is derived from an EMBL/GenBank/DDBJ whole genome shotgun (WGS) entry which is preliminary data.</text>
</comment>
<keyword evidence="3" id="KW-1185">Reference proteome</keyword>
<dbReference type="AlphaFoldDB" id="A0A1X0JXN7"/>